<reference evidence="1" key="1">
    <citation type="journal article" date="2019" name="bioRxiv">
        <title>The Genome of the Zebra Mussel, Dreissena polymorpha: A Resource for Invasive Species Research.</title>
        <authorList>
            <person name="McCartney M.A."/>
            <person name="Auch B."/>
            <person name="Kono T."/>
            <person name="Mallez S."/>
            <person name="Zhang Y."/>
            <person name="Obille A."/>
            <person name="Becker A."/>
            <person name="Abrahante J.E."/>
            <person name="Garbe J."/>
            <person name="Badalamenti J.P."/>
            <person name="Herman A."/>
            <person name="Mangelson H."/>
            <person name="Liachko I."/>
            <person name="Sullivan S."/>
            <person name="Sone E.D."/>
            <person name="Koren S."/>
            <person name="Silverstein K.A.T."/>
            <person name="Beckman K.B."/>
            <person name="Gohl D.M."/>
        </authorList>
    </citation>
    <scope>NUCLEOTIDE SEQUENCE</scope>
    <source>
        <strain evidence="1">Duluth1</strain>
        <tissue evidence="1">Whole animal</tissue>
    </source>
</reference>
<sequence length="83" mass="9127">MASRRLQDSNRDNGGNFVGESVVTQSCEPCMKTNVSKTAFFSARIVMNTCAIRAKNPHTVYKPGQHNIVNVQDNTSAPIILDM</sequence>
<dbReference type="AlphaFoldDB" id="A0A9D4M5H8"/>
<organism evidence="1 2">
    <name type="scientific">Dreissena polymorpha</name>
    <name type="common">Zebra mussel</name>
    <name type="synonym">Mytilus polymorpha</name>
    <dbReference type="NCBI Taxonomy" id="45954"/>
    <lineage>
        <taxon>Eukaryota</taxon>
        <taxon>Metazoa</taxon>
        <taxon>Spiralia</taxon>
        <taxon>Lophotrochozoa</taxon>
        <taxon>Mollusca</taxon>
        <taxon>Bivalvia</taxon>
        <taxon>Autobranchia</taxon>
        <taxon>Heteroconchia</taxon>
        <taxon>Euheterodonta</taxon>
        <taxon>Imparidentia</taxon>
        <taxon>Neoheterodontei</taxon>
        <taxon>Myida</taxon>
        <taxon>Dreissenoidea</taxon>
        <taxon>Dreissenidae</taxon>
        <taxon>Dreissena</taxon>
    </lineage>
</organism>
<evidence type="ECO:0000313" key="1">
    <source>
        <dbReference type="EMBL" id="KAH3870593.1"/>
    </source>
</evidence>
<dbReference type="Proteomes" id="UP000828390">
    <property type="component" value="Unassembled WGS sequence"/>
</dbReference>
<comment type="caution">
    <text evidence="1">The sequence shown here is derived from an EMBL/GenBank/DDBJ whole genome shotgun (WGS) entry which is preliminary data.</text>
</comment>
<accession>A0A9D4M5H8</accession>
<keyword evidence="2" id="KW-1185">Reference proteome</keyword>
<name>A0A9D4M5H8_DREPO</name>
<proteinExistence type="predicted"/>
<reference evidence="1" key="2">
    <citation type="submission" date="2020-11" db="EMBL/GenBank/DDBJ databases">
        <authorList>
            <person name="McCartney M.A."/>
            <person name="Auch B."/>
            <person name="Kono T."/>
            <person name="Mallez S."/>
            <person name="Becker A."/>
            <person name="Gohl D.M."/>
            <person name="Silverstein K.A.T."/>
            <person name="Koren S."/>
            <person name="Bechman K.B."/>
            <person name="Herman A."/>
            <person name="Abrahante J.E."/>
            <person name="Garbe J."/>
        </authorList>
    </citation>
    <scope>NUCLEOTIDE SEQUENCE</scope>
    <source>
        <strain evidence="1">Duluth1</strain>
        <tissue evidence="1">Whole animal</tissue>
    </source>
</reference>
<protein>
    <submittedName>
        <fullName evidence="1">Uncharacterized protein</fullName>
    </submittedName>
</protein>
<dbReference type="EMBL" id="JAIWYP010000002">
    <property type="protein sequence ID" value="KAH3870593.1"/>
    <property type="molecule type" value="Genomic_DNA"/>
</dbReference>
<evidence type="ECO:0000313" key="2">
    <source>
        <dbReference type="Proteomes" id="UP000828390"/>
    </source>
</evidence>
<gene>
    <name evidence="1" type="ORF">DPMN_033781</name>
</gene>